<evidence type="ECO:0000256" key="1">
    <source>
        <dbReference type="ARBA" id="ARBA00004123"/>
    </source>
</evidence>
<evidence type="ECO:0000313" key="13">
    <source>
        <dbReference type="RefSeq" id="XP_029006380.1"/>
    </source>
</evidence>
<dbReference type="GO" id="GO:0005737">
    <property type="term" value="C:cytoplasm"/>
    <property type="evidence" value="ECO:0007669"/>
    <property type="project" value="UniProtKB-SubCell"/>
</dbReference>
<dbReference type="GO" id="GO:0006355">
    <property type="term" value="P:regulation of DNA-templated transcription"/>
    <property type="evidence" value="ECO:0007669"/>
    <property type="project" value="InterPro"/>
</dbReference>
<dbReference type="GeneID" id="114855395"/>
<keyword evidence="6" id="KW-0832">Ubl conjugation</keyword>
<accession>A0A6P7MIT7</accession>
<evidence type="ECO:0000256" key="2">
    <source>
        <dbReference type="ARBA" id="ARBA00004496"/>
    </source>
</evidence>
<dbReference type="KEGG" id="bspl:114855395"/>
<dbReference type="InterPro" id="IPR040221">
    <property type="entry name" value="CDCA7/CDA7L"/>
</dbReference>
<dbReference type="InParanoid" id="A0A6P7MIT7"/>
<evidence type="ECO:0000256" key="10">
    <source>
        <dbReference type="SAM" id="MobiDB-lite"/>
    </source>
</evidence>
<dbReference type="InterPro" id="IPR018866">
    <property type="entry name" value="Znf-4CXXC_R1"/>
</dbReference>
<name>A0A6P7MIT7_BETSP</name>
<organism evidence="12 13">
    <name type="scientific">Betta splendens</name>
    <name type="common">Siamese fighting fish</name>
    <dbReference type="NCBI Taxonomy" id="158456"/>
    <lineage>
        <taxon>Eukaryota</taxon>
        <taxon>Metazoa</taxon>
        <taxon>Chordata</taxon>
        <taxon>Craniata</taxon>
        <taxon>Vertebrata</taxon>
        <taxon>Euteleostomi</taxon>
        <taxon>Actinopterygii</taxon>
        <taxon>Neopterygii</taxon>
        <taxon>Teleostei</taxon>
        <taxon>Neoteleostei</taxon>
        <taxon>Acanthomorphata</taxon>
        <taxon>Anabantaria</taxon>
        <taxon>Anabantiformes</taxon>
        <taxon>Anabantoidei</taxon>
        <taxon>Osphronemidae</taxon>
        <taxon>Betta</taxon>
    </lineage>
</organism>
<feature type="region of interest" description="Disordered" evidence="10">
    <location>
        <begin position="237"/>
        <end position="256"/>
    </location>
</feature>
<comment type="subcellular location">
    <subcellularLocation>
        <location evidence="2">Cytoplasm</location>
    </subcellularLocation>
    <subcellularLocation>
        <location evidence="1">Nucleus</location>
    </subcellularLocation>
</comment>
<keyword evidence="12" id="KW-1185">Reference proteome</keyword>
<dbReference type="Pfam" id="PF10497">
    <property type="entry name" value="zf-4CXXC_R1"/>
    <property type="match status" value="1"/>
</dbReference>
<gene>
    <name evidence="13" type="primary">LOC114855395</name>
</gene>
<dbReference type="PANTHER" id="PTHR31169">
    <property type="entry name" value="OS05G0300700 PROTEIN"/>
    <property type="match status" value="1"/>
</dbReference>
<dbReference type="RefSeq" id="XP_029006380.1">
    <property type="nucleotide sequence ID" value="XM_029150547.3"/>
</dbReference>
<feature type="region of interest" description="Disordered" evidence="10">
    <location>
        <begin position="21"/>
        <end position="142"/>
    </location>
</feature>
<feature type="compositionally biased region" description="Polar residues" evidence="10">
    <location>
        <begin position="49"/>
        <end position="61"/>
    </location>
</feature>
<reference evidence="13" key="1">
    <citation type="submission" date="2025-08" db="UniProtKB">
        <authorList>
            <consortium name="RefSeq"/>
        </authorList>
    </citation>
    <scope>IDENTIFICATION</scope>
</reference>
<keyword evidence="8" id="KW-0804">Transcription</keyword>
<proteinExistence type="predicted"/>
<dbReference type="Proteomes" id="UP000515150">
    <property type="component" value="Chromosome 5"/>
</dbReference>
<dbReference type="PANTHER" id="PTHR31169:SF24">
    <property type="entry name" value="CELL DIVISION CYCLE-ASSOCIATED PROTEIN 7"/>
    <property type="match status" value="1"/>
</dbReference>
<keyword evidence="3" id="KW-0963">Cytoplasm</keyword>
<dbReference type="OrthoDB" id="298344at2759"/>
<sequence>MTGVLATRFPTQELADVFAEDSENDTTFYGFSGGELSDKNSDAEGESQLDVSLQEHTTQPSAAGKAFKLRVALRSAPSTQDSTDDEDAHGERMRAAGRGAKKPGKRTQAKEKKLVKFENEETDVTLPPTSRKTGPDSAEDGIDSFLAKREQNIKANKEMLAQLMADLQKMPGGAGILKKRAGKLKTNEKSTRPPRSECRRNPDRMSRRQTRSMGGREDSSAPKEEDLELSLEEELLEVRRAPQRRNTPRPNPSKPHFIRTVEDITEDELLLVAENMTDKVYNRVTGSTCHQCRQKTIDTKTCCRSEDCRGIQGQFCGPCLRNRYGEDVKKALLDPEWKCPPCRGICNCSFCRQRDGRCPTGILFPLAQYHGFSDVHSYLSSLRNKLRSDGDDVEK</sequence>
<protein>
    <submittedName>
        <fullName evidence="13">Cell division cycle-associated protein 7-like</fullName>
    </submittedName>
</protein>
<evidence type="ECO:0000259" key="11">
    <source>
        <dbReference type="Pfam" id="PF10497"/>
    </source>
</evidence>
<evidence type="ECO:0000256" key="3">
    <source>
        <dbReference type="ARBA" id="ARBA00022490"/>
    </source>
</evidence>
<evidence type="ECO:0000256" key="5">
    <source>
        <dbReference type="ARBA" id="ARBA00022553"/>
    </source>
</evidence>
<evidence type="ECO:0000256" key="9">
    <source>
        <dbReference type="ARBA" id="ARBA00023242"/>
    </source>
</evidence>
<keyword evidence="9" id="KW-0539">Nucleus</keyword>
<feature type="compositionally biased region" description="Basic and acidic residues" evidence="10">
    <location>
        <begin position="108"/>
        <end position="119"/>
    </location>
</feature>
<evidence type="ECO:0000256" key="7">
    <source>
        <dbReference type="ARBA" id="ARBA00023015"/>
    </source>
</evidence>
<evidence type="ECO:0000256" key="6">
    <source>
        <dbReference type="ARBA" id="ARBA00022843"/>
    </source>
</evidence>
<keyword evidence="5" id="KW-0597">Phosphoprotein</keyword>
<keyword evidence="4" id="KW-1017">Isopeptide bond</keyword>
<feature type="compositionally biased region" description="Basic and acidic residues" evidence="10">
    <location>
        <begin position="214"/>
        <end position="224"/>
    </location>
</feature>
<feature type="domain" description="Zinc-finger" evidence="11">
    <location>
        <begin position="282"/>
        <end position="379"/>
    </location>
</feature>
<evidence type="ECO:0000256" key="4">
    <source>
        <dbReference type="ARBA" id="ARBA00022499"/>
    </source>
</evidence>
<feature type="compositionally biased region" description="Basic and acidic residues" evidence="10">
    <location>
        <begin position="185"/>
        <end position="206"/>
    </location>
</feature>
<evidence type="ECO:0000256" key="8">
    <source>
        <dbReference type="ARBA" id="ARBA00023163"/>
    </source>
</evidence>
<feature type="region of interest" description="Disordered" evidence="10">
    <location>
        <begin position="177"/>
        <end position="228"/>
    </location>
</feature>
<keyword evidence="7" id="KW-0805">Transcription regulation</keyword>
<dbReference type="GO" id="GO:0005634">
    <property type="term" value="C:nucleus"/>
    <property type="evidence" value="ECO:0007669"/>
    <property type="project" value="UniProtKB-SubCell"/>
</dbReference>
<evidence type="ECO:0000313" key="12">
    <source>
        <dbReference type="Proteomes" id="UP000515150"/>
    </source>
</evidence>
<dbReference type="AlphaFoldDB" id="A0A6P7MIT7"/>